<reference evidence="1 2" key="3">
    <citation type="journal article" date="2022" name="Microbiol. Spectr.">
        <title>Folding features and dynamics of 3D genome architecture in plant fungal pathogens.</title>
        <authorList>
            <person name="Xia C."/>
        </authorList>
    </citation>
    <scope>NUCLEOTIDE SEQUENCE [LARGE SCALE GENOMIC DNA]</scope>
    <source>
        <strain evidence="1 2">93-210</strain>
    </source>
</reference>
<comment type="caution">
    <text evidence="1">The sequence shown here is derived from an EMBL/GenBank/DDBJ whole genome shotgun (WGS) entry which is preliminary data.</text>
</comment>
<reference evidence="2" key="2">
    <citation type="journal article" date="2018" name="Mol. Plant Microbe Interact.">
        <title>Genome sequence resources for the wheat stripe rust pathogen (Puccinia striiformis f. sp. tritici) and the barley stripe rust pathogen (Puccinia striiformis f. sp. hordei).</title>
        <authorList>
            <person name="Xia C."/>
            <person name="Wang M."/>
            <person name="Yin C."/>
            <person name="Cornejo O.E."/>
            <person name="Hulbert S.H."/>
            <person name="Chen X."/>
        </authorList>
    </citation>
    <scope>NUCLEOTIDE SEQUENCE [LARGE SCALE GENOMIC DNA]</scope>
    <source>
        <strain evidence="2">93-210</strain>
    </source>
</reference>
<proteinExistence type="predicted"/>
<dbReference type="EMBL" id="CM045871">
    <property type="protein sequence ID" value="KAI7952116.1"/>
    <property type="molecule type" value="Genomic_DNA"/>
</dbReference>
<name>A0ACC0EFL3_9BASI</name>
<accession>A0ACC0EFL3</accession>
<evidence type="ECO:0000313" key="2">
    <source>
        <dbReference type="Proteomes" id="UP001060170"/>
    </source>
</evidence>
<protein>
    <submittedName>
        <fullName evidence="1">Uncharacterized protein</fullName>
    </submittedName>
</protein>
<organism evidence="1 2">
    <name type="scientific">Puccinia striiformis f. sp. tritici</name>
    <dbReference type="NCBI Taxonomy" id="168172"/>
    <lineage>
        <taxon>Eukaryota</taxon>
        <taxon>Fungi</taxon>
        <taxon>Dikarya</taxon>
        <taxon>Basidiomycota</taxon>
        <taxon>Pucciniomycotina</taxon>
        <taxon>Pucciniomycetes</taxon>
        <taxon>Pucciniales</taxon>
        <taxon>Pucciniaceae</taxon>
        <taxon>Puccinia</taxon>
    </lineage>
</organism>
<keyword evidence="2" id="KW-1185">Reference proteome</keyword>
<dbReference type="Proteomes" id="UP001060170">
    <property type="component" value="Chromosome 7"/>
</dbReference>
<gene>
    <name evidence="1" type="ORF">MJO28_007800</name>
</gene>
<evidence type="ECO:0000313" key="1">
    <source>
        <dbReference type="EMBL" id="KAI7952116.1"/>
    </source>
</evidence>
<sequence>MSSVPSGASSSWWWNSSSANATTEFDKLLETCTSENLPSSTPPPITHSLNLSDLIRSSAVPASHALKSLLKRLNHPNPNVQLLSISVIDICIKNGGDNFLKEISAKQFSEDCAQIIINPNSNREVRLKLKTDFQNWALAFESVPILSNSELVSNYKKLKNIQAIDFPPKDPLATAAMVDSMSAPEWRDSQVCERCRTSFSFTNRKHHCRNCGGVFDGQCSSKRRVLPHFGVSELVRVCDGCERTLSTSSTGIYSKPNNNTIRRNSFSGLDSTNHPTSSSKLSITGSHHQRSATIHSGNSTRRYTNQGEDQERVLSREEADLERAIALSLQESTISELQRASFPTSSHKPHPTQDDDPNHEPELAAAIAASLRESNPITQTYHPSAPMPISPTRSLETLHSYRPSVPHKSKSEEDLNSLLSFTYDLDYAKRHGQLIPSNLDLINSYRQAEFAKLNLIKGIETTEHKTSILKEMNQKLSDAVKLYDRLLSDQIMYRTTGSSTSYHPQQVNHHPQQAYNQVGTSMYNHPPPPPPLLGRQDTNPNLTSLTPANDSQYHTPNYTTQQQPQYGYPQQISVSSAPLTPHDRIDSTTQSAGFYPPPPAPAPHSQDDNHHYPQFAQPLPSQYHHQHSHAMISHHSIDHEGGEVSKTGDTSRHQPINAPSTIDPNNLTPQPAQQNLPPPPPQQQQQPTFSHLPSQIPVHGQEHTQHQFPSAPQSALPSTSETHLPEFPNVPNTQLAWSNHTHVHPHQFGGQESRDLNRQDDVPPLIEF</sequence>
<reference evidence="2" key="1">
    <citation type="journal article" date="2018" name="BMC Genomics">
        <title>Genomic insights into host adaptation between the wheat stripe rust pathogen (Puccinia striiformis f. sp. tritici) and the barley stripe rust pathogen (Puccinia striiformis f. sp. hordei).</title>
        <authorList>
            <person name="Xia C."/>
            <person name="Wang M."/>
            <person name="Yin C."/>
            <person name="Cornejo O.E."/>
            <person name="Hulbert S.H."/>
            <person name="Chen X."/>
        </authorList>
    </citation>
    <scope>NUCLEOTIDE SEQUENCE [LARGE SCALE GENOMIC DNA]</scope>
    <source>
        <strain evidence="2">93-210</strain>
    </source>
</reference>